<evidence type="ECO:0000313" key="4">
    <source>
        <dbReference type="Proteomes" id="UP000019364"/>
    </source>
</evidence>
<evidence type="ECO:0000256" key="1">
    <source>
        <dbReference type="SAM" id="Phobius"/>
    </source>
</evidence>
<feature type="domain" description="DUF4190" evidence="2">
    <location>
        <begin position="7"/>
        <end position="58"/>
    </location>
</feature>
<dbReference type="Pfam" id="PF13828">
    <property type="entry name" value="DUF4190"/>
    <property type="match status" value="1"/>
</dbReference>
<evidence type="ECO:0000313" key="3">
    <source>
        <dbReference type="EMBL" id="GAF08277.1"/>
    </source>
</evidence>
<keyword evidence="1" id="KW-1133">Transmembrane helix</keyword>
<dbReference type="InterPro" id="IPR025241">
    <property type="entry name" value="DUF4190"/>
</dbReference>
<reference evidence="3 4" key="1">
    <citation type="journal article" date="2014" name="Genome Announc.">
        <title>Draft Genome Sequence of Paenibacillus pini JCM 16418T, Isolated from the Rhizosphere of Pine Tree.</title>
        <authorList>
            <person name="Yuki M."/>
            <person name="Oshima K."/>
            <person name="Suda W."/>
            <person name="Oshida Y."/>
            <person name="Kitamura K."/>
            <person name="Iida Y."/>
            <person name="Hattori M."/>
            <person name="Ohkuma M."/>
        </authorList>
    </citation>
    <scope>NUCLEOTIDE SEQUENCE [LARGE SCALE GENOMIC DNA]</scope>
    <source>
        <strain evidence="3 4">JCM 16418</strain>
    </source>
</reference>
<evidence type="ECO:0000259" key="2">
    <source>
        <dbReference type="Pfam" id="PF13828"/>
    </source>
</evidence>
<keyword evidence="1" id="KW-0812">Transmembrane</keyword>
<dbReference type="eggNOG" id="ENOG50306CI">
    <property type="taxonomic scope" value="Bacteria"/>
</dbReference>
<proteinExistence type="predicted"/>
<feature type="transmembrane region" description="Helical" evidence="1">
    <location>
        <begin position="46"/>
        <end position="69"/>
    </location>
</feature>
<dbReference type="RefSeq" id="WP_158442425.1">
    <property type="nucleotide sequence ID" value="NZ_BAVZ01000006.1"/>
</dbReference>
<gene>
    <name evidence="3" type="ORF">JCM16418_2341</name>
</gene>
<protein>
    <recommendedName>
        <fullName evidence="2">DUF4190 domain-containing protein</fullName>
    </recommendedName>
</protein>
<organism evidence="3 4">
    <name type="scientific">Paenibacillus pini JCM 16418</name>
    <dbReference type="NCBI Taxonomy" id="1236976"/>
    <lineage>
        <taxon>Bacteria</taxon>
        <taxon>Bacillati</taxon>
        <taxon>Bacillota</taxon>
        <taxon>Bacilli</taxon>
        <taxon>Bacillales</taxon>
        <taxon>Paenibacillaceae</taxon>
        <taxon>Paenibacillus</taxon>
    </lineage>
</organism>
<feature type="transmembrane region" description="Helical" evidence="1">
    <location>
        <begin position="6"/>
        <end position="26"/>
    </location>
</feature>
<keyword evidence="4" id="KW-1185">Reference proteome</keyword>
<sequence>MPFGGIIVLGIVGFFSGIAAIVFSSLSLKKIKRVQLRGRGMEISGLVCGIVATSISVLAFVISFVIAFMSGMNNV</sequence>
<comment type="caution">
    <text evidence="3">The sequence shown here is derived from an EMBL/GenBank/DDBJ whole genome shotgun (WGS) entry which is preliminary data.</text>
</comment>
<dbReference type="Proteomes" id="UP000019364">
    <property type="component" value="Unassembled WGS sequence"/>
</dbReference>
<dbReference type="AlphaFoldDB" id="W7YIJ8"/>
<name>W7YIJ8_9BACL</name>
<dbReference type="EMBL" id="BAVZ01000006">
    <property type="protein sequence ID" value="GAF08277.1"/>
    <property type="molecule type" value="Genomic_DNA"/>
</dbReference>
<keyword evidence="1" id="KW-0472">Membrane</keyword>
<accession>W7YIJ8</accession>